<dbReference type="Gene3D" id="3.30.465.10">
    <property type="match status" value="1"/>
</dbReference>
<organism evidence="7 8">
    <name type="scientific">Rhodococcoides yunnanense</name>
    <dbReference type="NCBI Taxonomy" id="278209"/>
    <lineage>
        <taxon>Bacteria</taxon>
        <taxon>Bacillati</taxon>
        <taxon>Actinomycetota</taxon>
        <taxon>Actinomycetes</taxon>
        <taxon>Mycobacteriales</taxon>
        <taxon>Nocardiaceae</taxon>
        <taxon>Rhodococcoides</taxon>
    </lineage>
</organism>
<evidence type="ECO:0000313" key="8">
    <source>
        <dbReference type="Proteomes" id="UP001185755"/>
    </source>
</evidence>
<evidence type="ECO:0000256" key="5">
    <source>
        <dbReference type="ARBA" id="ARBA00023002"/>
    </source>
</evidence>
<dbReference type="InterPro" id="IPR016169">
    <property type="entry name" value="FAD-bd_PCMH_sub2"/>
</dbReference>
<evidence type="ECO:0000256" key="4">
    <source>
        <dbReference type="ARBA" id="ARBA00022827"/>
    </source>
</evidence>
<keyword evidence="3" id="KW-0285">Flavoprotein</keyword>
<dbReference type="PANTHER" id="PTHR42973">
    <property type="entry name" value="BINDING OXIDOREDUCTASE, PUTATIVE (AFU_ORTHOLOGUE AFUA_1G17690)-RELATED"/>
    <property type="match status" value="1"/>
</dbReference>
<keyword evidence="8" id="KW-1185">Reference proteome</keyword>
<dbReference type="Gene3D" id="3.40.462.20">
    <property type="match status" value="1"/>
</dbReference>
<proteinExistence type="inferred from homology"/>
<evidence type="ECO:0000256" key="1">
    <source>
        <dbReference type="ARBA" id="ARBA00001974"/>
    </source>
</evidence>
<feature type="domain" description="FAD-binding PCMH-type" evidence="6">
    <location>
        <begin position="36"/>
        <end position="206"/>
    </location>
</feature>
<dbReference type="Gene3D" id="3.30.43.10">
    <property type="entry name" value="Uridine Diphospho-n-acetylenolpyruvylglucosamine Reductase, domain 2"/>
    <property type="match status" value="1"/>
</dbReference>
<evidence type="ECO:0000313" key="7">
    <source>
        <dbReference type="EMBL" id="MDV6263948.1"/>
    </source>
</evidence>
<dbReference type="PROSITE" id="PS51387">
    <property type="entry name" value="FAD_PCMH"/>
    <property type="match status" value="1"/>
</dbReference>
<evidence type="ECO:0000256" key="3">
    <source>
        <dbReference type="ARBA" id="ARBA00022630"/>
    </source>
</evidence>
<dbReference type="SUPFAM" id="SSF56176">
    <property type="entry name" value="FAD-binding/transporter-associated domain-like"/>
    <property type="match status" value="1"/>
</dbReference>
<comment type="similarity">
    <text evidence="2">Belongs to the oxygen-dependent FAD-linked oxidoreductase family.</text>
</comment>
<dbReference type="InterPro" id="IPR016167">
    <property type="entry name" value="FAD-bd_PCMH_sub1"/>
</dbReference>
<dbReference type="InterPro" id="IPR036318">
    <property type="entry name" value="FAD-bd_PCMH-like_sf"/>
</dbReference>
<dbReference type="InterPro" id="IPR006094">
    <property type="entry name" value="Oxid_FAD_bind_N"/>
</dbReference>
<comment type="caution">
    <text evidence="7">The sequence shown here is derived from an EMBL/GenBank/DDBJ whole genome shotgun (WGS) entry which is preliminary data.</text>
</comment>
<dbReference type="InterPro" id="IPR050416">
    <property type="entry name" value="FAD-linked_Oxidoreductase"/>
</dbReference>
<protein>
    <submittedName>
        <fullName evidence="7">FAD-binding oxidoreductase</fullName>
    </submittedName>
</protein>
<reference evidence="7 8" key="1">
    <citation type="submission" date="2023-10" db="EMBL/GenBank/DDBJ databases">
        <title>Development of a sustainable strategy for remediation of hydrocarbon-contaminated territories based on the waste exchange concept.</title>
        <authorList>
            <person name="Krivoruchko A."/>
        </authorList>
    </citation>
    <scope>NUCLEOTIDE SEQUENCE [LARGE SCALE GENOMIC DNA]</scope>
    <source>
        <strain evidence="7 8">IEGM 1323</strain>
    </source>
</reference>
<keyword evidence="4" id="KW-0274">FAD</keyword>
<accession>A0ABU4BIP0</accession>
<evidence type="ECO:0000259" key="6">
    <source>
        <dbReference type="PROSITE" id="PS51387"/>
    </source>
</evidence>
<dbReference type="InterPro" id="IPR016166">
    <property type="entry name" value="FAD-bd_PCMH"/>
</dbReference>
<sequence>MNLSLIGELNELEFGQVIRPHDSEYDRARAVYAGDVDRRPLVIIRPENSNQVARVVGLARESNLELAIRSGGHSAAGHGVCDGGIVLDLSRMQAIEVDVDAQTAWTEPGITAGAYIAAIAEYGLATGFGDGTLVGVGGITLGGGIGYLVRKHGMSIDELLAAEIVTADGEVRLVDEQNNSDLWWAIRGGGGNFGVATRLKFRLHELSGVYGGMLVAPVDARILEAFITEADAAPEELSMIVNVWTAPPFPFIPEEYHGKPIILSMICYAGDADAGRTVVDRFRAIVPPLADMVKAIPYSDMFPQGDPMEHPISVARNMFIDQMDRSAAETVLEFITSSTAITATAQFRVLGGAMARVSSDATAFAHRTSRIMAHLAAIYDNPSEAEEHEAWVESFMLALRQSDFGAYVNFVDGRQKNVMESVYPGATGQRLSRIKAKYDPANLFHSNHNILPAKS</sequence>
<dbReference type="InterPro" id="IPR012951">
    <property type="entry name" value="BBE"/>
</dbReference>
<evidence type="ECO:0000256" key="2">
    <source>
        <dbReference type="ARBA" id="ARBA00005466"/>
    </source>
</evidence>
<dbReference type="EMBL" id="JAWLJX010000009">
    <property type="protein sequence ID" value="MDV6263948.1"/>
    <property type="molecule type" value="Genomic_DNA"/>
</dbReference>
<dbReference type="Proteomes" id="UP001185755">
    <property type="component" value="Unassembled WGS sequence"/>
</dbReference>
<gene>
    <name evidence="7" type="ORF">R3P96_21630</name>
</gene>
<dbReference type="RefSeq" id="WP_317566070.1">
    <property type="nucleotide sequence ID" value="NZ_JAWLJX010000009.1"/>
</dbReference>
<keyword evidence="5" id="KW-0560">Oxidoreductase</keyword>
<dbReference type="PANTHER" id="PTHR42973:SF39">
    <property type="entry name" value="FAD-BINDING PCMH-TYPE DOMAIN-CONTAINING PROTEIN"/>
    <property type="match status" value="1"/>
</dbReference>
<comment type="cofactor">
    <cofactor evidence="1">
        <name>FAD</name>
        <dbReference type="ChEBI" id="CHEBI:57692"/>
    </cofactor>
</comment>
<dbReference type="Pfam" id="PF01565">
    <property type="entry name" value="FAD_binding_4"/>
    <property type="match status" value="1"/>
</dbReference>
<name>A0ABU4BIP0_9NOCA</name>
<dbReference type="Pfam" id="PF08031">
    <property type="entry name" value="BBE"/>
    <property type="match status" value="1"/>
</dbReference>